<gene>
    <name evidence="1" type="ORF">CEXT_663431</name>
</gene>
<name>A0AAV4RWG8_CAEEX</name>
<comment type="caution">
    <text evidence="1">The sequence shown here is derived from an EMBL/GenBank/DDBJ whole genome shotgun (WGS) entry which is preliminary data.</text>
</comment>
<protein>
    <submittedName>
        <fullName evidence="1">Uncharacterized protein</fullName>
    </submittedName>
</protein>
<proteinExistence type="predicted"/>
<reference evidence="1 2" key="1">
    <citation type="submission" date="2021-06" db="EMBL/GenBank/DDBJ databases">
        <title>Caerostris extrusa draft genome.</title>
        <authorList>
            <person name="Kono N."/>
            <person name="Arakawa K."/>
        </authorList>
    </citation>
    <scope>NUCLEOTIDE SEQUENCE [LARGE SCALE GENOMIC DNA]</scope>
</reference>
<dbReference type="AlphaFoldDB" id="A0AAV4RWG8"/>
<sequence>MAEARRPEEHGRELFLDRPGWRDAPNATWISVLISLYLFSMAPQNGKSTGKRSRRTCINNDWKSILSKFPVAIALSDLGHDGAKIRDSSPFPLTPPKKSQPDRLTSKYLLKDTINTIPPTIIHPQGMVAMPPPILIHPFTSVTIVKKVIVRADDGFSEEEEEKKSERIRLLLKIPTVFESVVISRC</sequence>
<dbReference type="Proteomes" id="UP001054945">
    <property type="component" value="Unassembled WGS sequence"/>
</dbReference>
<evidence type="ECO:0000313" key="2">
    <source>
        <dbReference type="Proteomes" id="UP001054945"/>
    </source>
</evidence>
<keyword evidence="2" id="KW-1185">Reference proteome</keyword>
<evidence type="ECO:0000313" key="1">
    <source>
        <dbReference type="EMBL" id="GIY24620.1"/>
    </source>
</evidence>
<dbReference type="EMBL" id="BPLR01008432">
    <property type="protein sequence ID" value="GIY24620.1"/>
    <property type="molecule type" value="Genomic_DNA"/>
</dbReference>
<accession>A0AAV4RWG8</accession>
<organism evidence="1 2">
    <name type="scientific">Caerostris extrusa</name>
    <name type="common">Bark spider</name>
    <name type="synonym">Caerostris bankana</name>
    <dbReference type="NCBI Taxonomy" id="172846"/>
    <lineage>
        <taxon>Eukaryota</taxon>
        <taxon>Metazoa</taxon>
        <taxon>Ecdysozoa</taxon>
        <taxon>Arthropoda</taxon>
        <taxon>Chelicerata</taxon>
        <taxon>Arachnida</taxon>
        <taxon>Araneae</taxon>
        <taxon>Araneomorphae</taxon>
        <taxon>Entelegynae</taxon>
        <taxon>Araneoidea</taxon>
        <taxon>Araneidae</taxon>
        <taxon>Caerostris</taxon>
    </lineage>
</organism>